<keyword evidence="3" id="KW-0479">Metal-binding</keyword>
<keyword evidence="2" id="KW-0408">Iron</keyword>
<feature type="domain" description="Plastocyanin-like" evidence="7">
    <location>
        <begin position="426"/>
        <end position="552"/>
    </location>
</feature>
<dbReference type="InterPro" id="IPR017762">
    <property type="entry name" value="Multicopper_oxidase_fun"/>
</dbReference>
<keyword evidence="10" id="KW-1185">Reference proteome</keyword>
<dbReference type="GO" id="GO:0016491">
    <property type="term" value="F:oxidoreductase activity"/>
    <property type="evidence" value="ECO:0007669"/>
    <property type="project" value="UniProtKB-KW"/>
</dbReference>
<dbReference type="Pfam" id="PF07731">
    <property type="entry name" value="Cu-oxidase_2"/>
    <property type="match status" value="1"/>
</dbReference>
<dbReference type="EMBL" id="KV454304">
    <property type="protein sequence ID" value="ODQ69385.1"/>
    <property type="molecule type" value="Genomic_DNA"/>
</dbReference>
<dbReference type="InterPro" id="IPR035666">
    <property type="entry name" value="MCO_CuRO_3"/>
</dbReference>
<keyword evidence="2" id="KW-0813">Transport</keyword>
<evidence type="ECO:0000256" key="5">
    <source>
        <dbReference type="ARBA" id="ARBA00023008"/>
    </source>
</evidence>
<feature type="domain" description="Plastocyanin-like" evidence="8">
    <location>
        <begin position="45"/>
        <end position="161"/>
    </location>
</feature>
<keyword evidence="4" id="KW-0560">Oxidoreductase</keyword>
<dbReference type="InterPro" id="IPR011707">
    <property type="entry name" value="Cu-oxidase-like_N"/>
</dbReference>
<evidence type="ECO:0000256" key="4">
    <source>
        <dbReference type="ARBA" id="ARBA00023002"/>
    </source>
</evidence>
<name>A0A1E3PVE8_LIPST</name>
<dbReference type="InterPro" id="IPR008972">
    <property type="entry name" value="Cupredoxin"/>
</dbReference>
<evidence type="ECO:0000256" key="3">
    <source>
        <dbReference type="ARBA" id="ARBA00022723"/>
    </source>
</evidence>
<dbReference type="InterPro" id="IPR011706">
    <property type="entry name" value="Cu-oxidase_C"/>
</dbReference>
<dbReference type="InterPro" id="IPR002355">
    <property type="entry name" value="Cu_oxidase_Cu_BS"/>
</dbReference>
<dbReference type="Pfam" id="PF00394">
    <property type="entry name" value="Cu-oxidase"/>
    <property type="match status" value="1"/>
</dbReference>
<dbReference type="Gene3D" id="2.60.40.420">
    <property type="entry name" value="Cupredoxins - blue copper proteins"/>
    <property type="match status" value="3"/>
</dbReference>
<evidence type="ECO:0000259" key="7">
    <source>
        <dbReference type="Pfam" id="PF07731"/>
    </source>
</evidence>
<keyword evidence="2" id="KW-0406">Ion transport</keyword>
<dbReference type="OrthoDB" id="2121828at2759"/>
<dbReference type="CDD" id="cd13873">
    <property type="entry name" value="CuRO_2_AAO_like_2"/>
    <property type="match status" value="1"/>
</dbReference>
<dbReference type="GO" id="GO:0006826">
    <property type="term" value="P:iron ion transport"/>
    <property type="evidence" value="ECO:0007669"/>
    <property type="project" value="UniProtKB-KW"/>
</dbReference>
<gene>
    <name evidence="9" type="ORF">LIPSTDRAFT_198300</name>
</gene>
<feature type="domain" description="Plastocyanin-like" evidence="6">
    <location>
        <begin position="170"/>
        <end position="293"/>
    </location>
</feature>
<dbReference type="NCBIfam" id="TIGR03390">
    <property type="entry name" value="ascorbOXfungal"/>
    <property type="match status" value="1"/>
</dbReference>
<accession>A0A1E3PVE8</accession>
<dbReference type="InterPro" id="IPR045087">
    <property type="entry name" value="Cu-oxidase_fam"/>
</dbReference>
<evidence type="ECO:0000259" key="6">
    <source>
        <dbReference type="Pfam" id="PF00394"/>
    </source>
</evidence>
<dbReference type="Pfam" id="PF07732">
    <property type="entry name" value="Cu-oxidase_3"/>
    <property type="match status" value="1"/>
</dbReference>
<evidence type="ECO:0000313" key="10">
    <source>
        <dbReference type="Proteomes" id="UP000094385"/>
    </source>
</evidence>
<organism evidence="9 10">
    <name type="scientific">Lipomyces starkeyi NRRL Y-11557</name>
    <dbReference type="NCBI Taxonomy" id="675824"/>
    <lineage>
        <taxon>Eukaryota</taxon>
        <taxon>Fungi</taxon>
        <taxon>Dikarya</taxon>
        <taxon>Ascomycota</taxon>
        <taxon>Saccharomycotina</taxon>
        <taxon>Lipomycetes</taxon>
        <taxon>Lipomycetales</taxon>
        <taxon>Lipomycetaceae</taxon>
        <taxon>Lipomyces</taxon>
    </lineage>
</organism>
<sequence length="596" mass="66883">MTTKTAVMSFCRLLMGLALVFPSIVNGYKLRYHDQSFTPDVVLRVTESSISRACSTRYSVLINGTAPGPEIRLRQARTYWIRVYNDMETQNLTMHWHGLSMAASPFSDGSPQASQWPIAPQYFFDYELHPNVGDAGTYFYHSHIGFQAMSASGPLIIEDDNPPYQYDGERTVHLSDLFLKTDEEIETGLTTPPFVWSGETNNVLVNGQGLPLNTGVSDGDNECSLATILVEPEKVYRLRFIGATALSFVSLGFQGHNNLSIIEVDGDYTQPLEVDYLQIGAGQRFSVLMRTKSREELEEDRANGINQYFLQIETRERPISVRSYAVLVYPGGSYNVSTAPANPPITLPSTTLGWLDYQLRPLTPNNFPTLAEVTRRVTVTITQIVNNTLVTFLQNGFPWTESFPPMPYLVALYNEELSLFPSYESAVNNGGMDNRTRTFPAKLGEVLEIVIQMTGEGNGILNVHPFHAHGAHFYDIGSGNGTYDLVQNEERLKGTEPVRRDTTMMYRYARSGIAGAPSGWRAWRLRVTNAGVWLAHCHILQHMMMGMQTVWVFGDRNDVLRLGYPAVKGYLSYGGEAYGNSSRWPTCVHYWDDDDD</sequence>
<evidence type="ECO:0008006" key="11">
    <source>
        <dbReference type="Google" id="ProtNLM"/>
    </source>
</evidence>
<dbReference type="STRING" id="675824.A0A1E3PVE8"/>
<dbReference type="AlphaFoldDB" id="A0A1E3PVE8"/>
<dbReference type="PANTHER" id="PTHR11709:SF394">
    <property type="entry name" value="FI03373P-RELATED"/>
    <property type="match status" value="1"/>
</dbReference>
<evidence type="ECO:0000259" key="8">
    <source>
        <dbReference type="Pfam" id="PF07732"/>
    </source>
</evidence>
<dbReference type="InterPro" id="IPR001117">
    <property type="entry name" value="Cu-oxidase_2nd"/>
</dbReference>
<proteinExistence type="inferred from homology"/>
<dbReference type="SUPFAM" id="SSF49503">
    <property type="entry name" value="Cupredoxins"/>
    <property type="match status" value="3"/>
</dbReference>
<keyword evidence="5" id="KW-0186">Copper</keyword>
<evidence type="ECO:0000256" key="2">
    <source>
        <dbReference type="ARBA" id="ARBA00022496"/>
    </source>
</evidence>
<dbReference type="Proteomes" id="UP000094385">
    <property type="component" value="Unassembled WGS sequence"/>
</dbReference>
<dbReference type="PROSITE" id="PS00080">
    <property type="entry name" value="MULTICOPPER_OXIDASE2"/>
    <property type="match status" value="1"/>
</dbReference>
<reference evidence="9 10" key="1">
    <citation type="journal article" date="2016" name="Proc. Natl. Acad. Sci. U.S.A.">
        <title>Comparative genomics of biotechnologically important yeasts.</title>
        <authorList>
            <person name="Riley R."/>
            <person name="Haridas S."/>
            <person name="Wolfe K.H."/>
            <person name="Lopes M.R."/>
            <person name="Hittinger C.T."/>
            <person name="Goeker M."/>
            <person name="Salamov A.A."/>
            <person name="Wisecaver J.H."/>
            <person name="Long T.M."/>
            <person name="Calvey C.H."/>
            <person name="Aerts A.L."/>
            <person name="Barry K.W."/>
            <person name="Choi C."/>
            <person name="Clum A."/>
            <person name="Coughlan A.Y."/>
            <person name="Deshpande S."/>
            <person name="Douglass A.P."/>
            <person name="Hanson S.J."/>
            <person name="Klenk H.-P."/>
            <person name="LaButti K.M."/>
            <person name="Lapidus A."/>
            <person name="Lindquist E.A."/>
            <person name="Lipzen A.M."/>
            <person name="Meier-Kolthoff J.P."/>
            <person name="Ohm R.A."/>
            <person name="Otillar R.P."/>
            <person name="Pangilinan J.L."/>
            <person name="Peng Y."/>
            <person name="Rokas A."/>
            <person name="Rosa C.A."/>
            <person name="Scheuner C."/>
            <person name="Sibirny A.A."/>
            <person name="Slot J.C."/>
            <person name="Stielow J.B."/>
            <person name="Sun H."/>
            <person name="Kurtzman C.P."/>
            <person name="Blackwell M."/>
            <person name="Grigoriev I.V."/>
            <person name="Jeffries T.W."/>
        </authorList>
    </citation>
    <scope>NUCLEOTIDE SEQUENCE [LARGE SCALE GENOMIC DNA]</scope>
    <source>
        <strain evidence="9 10">NRRL Y-11557</strain>
    </source>
</reference>
<comment type="similarity">
    <text evidence="1">Belongs to the multicopper oxidase family.</text>
</comment>
<protein>
    <recommendedName>
        <fullName evidence="11">L-ascorbate oxidase</fullName>
    </recommendedName>
</protein>
<evidence type="ECO:0000313" key="9">
    <source>
        <dbReference type="EMBL" id="ODQ69385.1"/>
    </source>
</evidence>
<dbReference type="GO" id="GO:0005507">
    <property type="term" value="F:copper ion binding"/>
    <property type="evidence" value="ECO:0007669"/>
    <property type="project" value="InterPro"/>
</dbReference>
<dbReference type="CDD" id="cd13895">
    <property type="entry name" value="CuRO_3_AAO_like_2"/>
    <property type="match status" value="1"/>
</dbReference>
<evidence type="ECO:0000256" key="1">
    <source>
        <dbReference type="ARBA" id="ARBA00010609"/>
    </source>
</evidence>
<keyword evidence="2" id="KW-0410">Iron transport</keyword>
<dbReference type="PANTHER" id="PTHR11709">
    <property type="entry name" value="MULTI-COPPER OXIDASE"/>
    <property type="match status" value="1"/>
</dbReference>